<keyword evidence="7" id="KW-0325">Glycoprotein</keyword>
<evidence type="ECO:0000256" key="4">
    <source>
        <dbReference type="ARBA" id="ARBA00022692"/>
    </source>
</evidence>
<organism evidence="11 12">
    <name type="scientific">Molorchus minor</name>
    <dbReference type="NCBI Taxonomy" id="1323400"/>
    <lineage>
        <taxon>Eukaryota</taxon>
        <taxon>Metazoa</taxon>
        <taxon>Ecdysozoa</taxon>
        <taxon>Arthropoda</taxon>
        <taxon>Hexapoda</taxon>
        <taxon>Insecta</taxon>
        <taxon>Pterygota</taxon>
        <taxon>Neoptera</taxon>
        <taxon>Endopterygota</taxon>
        <taxon>Coleoptera</taxon>
        <taxon>Polyphaga</taxon>
        <taxon>Cucujiformia</taxon>
        <taxon>Chrysomeloidea</taxon>
        <taxon>Cerambycidae</taxon>
        <taxon>Lamiinae</taxon>
        <taxon>Monochamini</taxon>
        <taxon>Molorchus</taxon>
    </lineage>
</organism>
<comment type="subcellular location">
    <subcellularLocation>
        <location evidence="1">Cell membrane</location>
        <topology evidence="1">Multi-pass membrane protein</topology>
    </subcellularLocation>
    <subcellularLocation>
        <location evidence="8">Membrane</location>
        <topology evidence="8">Multi-pass membrane protein</topology>
    </subcellularLocation>
</comment>
<feature type="domain" description="Anoctamin dimerisation" evidence="10">
    <location>
        <begin position="8"/>
        <end position="207"/>
    </location>
</feature>
<feature type="transmembrane region" description="Helical" evidence="8">
    <location>
        <begin position="298"/>
        <end position="318"/>
    </location>
</feature>
<dbReference type="Proteomes" id="UP001162164">
    <property type="component" value="Unassembled WGS sequence"/>
</dbReference>
<protein>
    <recommendedName>
        <fullName evidence="8">Anoctamin</fullName>
    </recommendedName>
</protein>
<keyword evidence="12" id="KW-1185">Reference proteome</keyword>
<comment type="caution">
    <text evidence="11">The sequence shown here is derived from an EMBL/GenBank/DDBJ whole genome shotgun (WGS) entry which is preliminary data.</text>
</comment>
<accession>A0ABQ9K5Z4</accession>
<proteinExistence type="inferred from homology"/>
<dbReference type="InterPro" id="IPR032394">
    <property type="entry name" value="Anoct_dimer"/>
</dbReference>
<feature type="transmembrane region" description="Helical" evidence="8">
    <location>
        <begin position="420"/>
        <end position="444"/>
    </location>
</feature>
<dbReference type="Pfam" id="PF04547">
    <property type="entry name" value="Anoctamin"/>
    <property type="match status" value="1"/>
</dbReference>
<dbReference type="InterPro" id="IPR007632">
    <property type="entry name" value="Anoctamin"/>
</dbReference>
<keyword evidence="4 8" id="KW-0812">Transmembrane</keyword>
<keyword evidence="5 8" id="KW-1133">Transmembrane helix</keyword>
<evidence type="ECO:0000256" key="3">
    <source>
        <dbReference type="ARBA" id="ARBA00022475"/>
    </source>
</evidence>
<feature type="transmembrane region" description="Helical" evidence="8">
    <location>
        <begin position="227"/>
        <end position="248"/>
    </location>
</feature>
<evidence type="ECO:0000259" key="9">
    <source>
        <dbReference type="Pfam" id="PF04547"/>
    </source>
</evidence>
<feature type="transmembrane region" description="Helical" evidence="8">
    <location>
        <begin position="375"/>
        <end position="400"/>
    </location>
</feature>
<dbReference type="EMBL" id="JAPWTJ010000009">
    <property type="protein sequence ID" value="KAJ8985729.1"/>
    <property type="molecule type" value="Genomic_DNA"/>
</dbReference>
<evidence type="ECO:0000259" key="10">
    <source>
        <dbReference type="Pfam" id="PF16178"/>
    </source>
</evidence>
<evidence type="ECO:0000313" key="12">
    <source>
        <dbReference type="Proteomes" id="UP001162164"/>
    </source>
</evidence>
<dbReference type="InterPro" id="IPR049452">
    <property type="entry name" value="Anoctamin_TM"/>
</dbReference>
<feature type="domain" description="Anoctamin transmembrane" evidence="9">
    <location>
        <begin position="210"/>
        <end position="674"/>
    </location>
</feature>
<evidence type="ECO:0000256" key="7">
    <source>
        <dbReference type="ARBA" id="ARBA00023180"/>
    </source>
</evidence>
<gene>
    <name evidence="11" type="ORF">NQ317_014380</name>
</gene>
<evidence type="ECO:0000256" key="1">
    <source>
        <dbReference type="ARBA" id="ARBA00004651"/>
    </source>
</evidence>
<dbReference type="Pfam" id="PF16178">
    <property type="entry name" value="Anoct_dimer"/>
    <property type="match status" value="1"/>
</dbReference>
<feature type="transmembrane region" description="Helical" evidence="8">
    <location>
        <begin position="532"/>
        <end position="549"/>
    </location>
</feature>
<evidence type="ECO:0000256" key="8">
    <source>
        <dbReference type="RuleBase" id="RU280814"/>
    </source>
</evidence>
<keyword evidence="3" id="KW-1003">Cell membrane</keyword>
<feature type="transmembrane region" description="Helical" evidence="8">
    <location>
        <begin position="633"/>
        <end position="660"/>
    </location>
</feature>
<evidence type="ECO:0000313" key="11">
    <source>
        <dbReference type="EMBL" id="KAJ8985729.1"/>
    </source>
</evidence>
<dbReference type="PANTHER" id="PTHR12308:SF84">
    <property type="entry name" value="ANOCTAMIN"/>
    <property type="match status" value="1"/>
</dbReference>
<feature type="transmembrane region" description="Helical" evidence="8">
    <location>
        <begin position="589"/>
        <end position="612"/>
    </location>
</feature>
<dbReference type="PANTHER" id="PTHR12308">
    <property type="entry name" value="ANOCTAMIN"/>
    <property type="match status" value="1"/>
</dbReference>
<evidence type="ECO:0000256" key="5">
    <source>
        <dbReference type="ARBA" id="ARBA00022989"/>
    </source>
</evidence>
<sequence>MENHQSLFFNDGKKTIDFVLVYNVSDIKDDRKVKLECYLNNLLRTGLDLELEPFMEQENVVFVKIHAPKDIVVSYSDVSDVDLTFTSKEYRPRPKPPFRFMATPLSIPNPEDPLYHRAPEAFSGSLPTDVTSAERIMVLYRILSRTKFGDENSDYGLEKLISLNIIVDAYPLHEGPFEWTESGSLSDRQLLAKYWGSPKCWYKEQPLNLIEKYYGTEVAFYFAWCDFYLKMLIPVALMSIVCIMYGLLTLNSPDNWETYEICRSEILMCPRCHYVHCKYEKLSNSCLHSNLNYIHDNYATMAFAIIISFWSTIFIEFWQRKEAVLQIQWNVKALEYDTSMRPEYVEAAPLTKYSPITREYEPYIPRSVRVARFTLTLASVVLMLLIMVFATFGVMVYQITVSLLLIRTSKDKLIQKNHSIIASTTGSVMSASIIIIFKMVYGYIAMWLTKLENHRTQHQFDNSYIYKSYALAFTNHYAAVFYIAFFKGRFYTHPGDLSLWSVFGGLGSDICDPTGCIVDLSLQMISIMIMKIFVNNCVQVIFPVMMGLARRFTHKIRSTELPLYAKEYLMPPTDRYFLIGEYMDMVIQYGYIIFFIAGFPPAPLLAALNNFVEIRVDSYKMTRSIRRPVPRRVTGLGAWYGILQGITYIGVATNAVVIAFSSDFVTRLLYTNQEESNKQGFINTTLSGEIMFRLKTKQK</sequence>
<feature type="transmembrane region" description="Helical" evidence="8">
    <location>
        <begin position="464"/>
        <end position="485"/>
    </location>
</feature>
<comment type="similarity">
    <text evidence="2 8">Belongs to the anoctamin family.</text>
</comment>
<keyword evidence="6 8" id="KW-0472">Membrane</keyword>
<reference evidence="11" key="1">
    <citation type="journal article" date="2023" name="Insect Mol. Biol.">
        <title>Genome sequencing provides insights into the evolution of gene families encoding plant cell wall-degrading enzymes in longhorned beetles.</title>
        <authorList>
            <person name="Shin N.R."/>
            <person name="Okamura Y."/>
            <person name="Kirsch R."/>
            <person name="Pauchet Y."/>
        </authorList>
    </citation>
    <scope>NUCLEOTIDE SEQUENCE</scope>
    <source>
        <strain evidence="11">MMC_N1</strain>
    </source>
</reference>
<evidence type="ECO:0000256" key="6">
    <source>
        <dbReference type="ARBA" id="ARBA00023136"/>
    </source>
</evidence>
<evidence type="ECO:0000256" key="2">
    <source>
        <dbReference type="ARBA" id="ARBA00009671"/>
    </source>
</evidence>
<name>A0ABQ9K5Z4_9CUCU</name>